<evidence type="ECO:0000313" key="7">
    <source>
        <dbReference type="EMBL" id="PRH88684.1"/>
    </source>
</evidence>
<keyword evidence="5 6" id="KW-0472">Membrane</keyword>
<dbReference type="Pfam" id="PF03631">
    <property type="entry name" value="Virul_fac_BrkB"/>
    <property type="match status" value="1"/>
</dbReference>
<keyword evidence="4 6" id="KW-1133">Transmembrane helix</keyword>
<proteinExistence type="predicted"/>
<dbReference type="InterPro" id="IPR017039">
    <property type="entry name" value="Virul_fac_BrkB"/>
</dbReference>
<dbReference type="PANTHER" id="PTHR30213">
    <property type="entry name" value="INNER MEMBRANE PROTEIN YHJD"/>
    <property type="match status" value="1"/>
</dbReference>
<feature type="transmembrane region" description="Helical" evidence="6">
    <location>
        <begin position="138"/>
        <end position="161"/>
    </location>
</feature>
<keyword evidence="2" id="KW-1003">Cell membrane</keyword>
<evidence type="ECO:0008006" key="9">
    <source>
        <dbReference type="Google" id="ProtNLM"/>
    </source>
</evidence>
<evidence type="ECO:0000256" key="2">
    <source>
        <dbReference type="ARBA" id="ARBA00022475"/>
    </source>
</evidence>
<feature type="transmembrane region" description="Helical" evidence="6">
    <location>
        <begin position="211"/>
        <end position="230"/>
    </location>
</feature>
<accession>A0A2S9QH65</accession>
<keyword evidence="3 6" id="KW-0812">Transmembrane</keyword>
<dbReference type="GO" id="GO:0005886">
    <property type="term" value="C:plasma membrane"/>
    <property type="evidence" value="ECO:0007669"/>
    <property type="project" value="UniProtKB-SubCell"/>
</dbReference>
<feature type="transmembrane region" description="Helical" evidence="6">
    <location>
        <begin position="34"/>
        <end position="58"/>
    </location>
</feature>
<dbReference type="AlphaFoldDB" id="A0A2S9QH65"/>
<sequence>MQWHGCRMRVYKFICDLTQRVTDHDDYALASHMALSLLTAMFPFLIFVASLAGVLGTADLQAEIVRLLFETWPHEVSEPIAREVNRVLGTARPGLLTVSAIVAVVLASNGVEAIRVGINRAYGLVEMRSFWWCRLQSLFFVLVASLALVTLALLVVLWPVIWEATISFVPVLAPLLPLIEVARYGVTMLVLGGAIILVHLFLVASRPSFGVIWPGVLITLGLWLAGGYAFSIYISDFAAYSKLYAGLGSVFAALFFLWLVALAFLLGAEINAILAERRHKRIQAAS</sequence>
<feature type="transmembrane region" description="Helical" evidence="6">
    <location>
        <begin position="95"/>
        <end position="118"/>
    </location>
</feature>
<keyword evidence="8" id="KW-1185">Reference proteome</keyword>
<feature type="transmembrane region" description="Helical" evidence="6">
    <location>
        <begin position="250"/>
        <end position="274"/>
    </location>
</feature>
<feature type="transmembrane region" description="Helical" evidence="6">
    <location>
        <begin position="181"/>
        <end position="204"/>
    </location>
</feature>
<evidence type="ECO:0000313" key="8">
    <source>
        <dbReference type="Proteomes" id="UP000237682"/>
    </source>
</evidence>
<name>A0A2S9QH65_9HYPH</name>
<evidence type="ECO:0000256" key="3">
    <source>
        <dbReference type="ARBA" id="ARBA00022692"/>
    </source>
</evidence>
<evidence type="ECO:0000256" key="5">
    <source>
        <dbReference type="ARBA" id="ARBA00023136"/>
    </source>
</evidence>
<comment type="caution">
    <text evidence="7">The sequence shown here is derived from an EMBL/GenBank/DDBJ whole genome shotgun (WGS) entry which is preliminary data.</text>
</comment>
<dbReference type="OrthoDB" id="7163777at2"/>
<evidence type="ECO:0000256" key="6">
    <source>
        <dbReference type="SAM" id="Phobius"/>
    </source>
</evidence>
<organism evidence="7 8">
    <name type="scientific">Labrys okinawensis</name>
    <dbReference type="NCBI Taxonomy" id="346911"/>
    <lineage>
        <taxon>Bacteria</taxon>
        <taxon>Pseudomonadati</taxon>
        <taxon>Pseudomonadota</taxon>
        <taxon>Alphaproteobacteria</taxon>
        <taxon>Hyphomicrobiales</taxon>
        <taxon>Xanthobacteraceae</taxon>
        <taxon>Labrys</taxon>
    </lineage>
</organism>
<reference evidence="7 8" key="1">
    <citation type="submission" date="2018-02" db="EMBL/GenBank/DDBJ databases">
        <title>Whole genome sequencing of endophytic bacterium.</title>
        <authorList>
            <person name="Eedara R."/>
            <person name="Podile A.R."/>
        </authorList>
    </citation>
    <scope>NUCLEOTIDE SEQUENCE [LARGE SCALE GENOMIC DNA]</scope>
    <source>
        <strain evidence="7 8">RP1T</strain>
    </source>
</reference>
<dbReference type="PANTHER" id="PTHR30213:SF0">
    <property type="entry name" value="UPF0761 MEMBRANE PROTEIN YIHY"/>
    <property type="match status" value="1"/>
</dbReference>
<evidence type="ECO:0000256" key="4">
    <source>
        <dbReference type="ARBA" id="ARBA00022989"/>
    </source>
</evidence>
<gene>
    <name evidence="7" type="ORF">C5L14_05505</name>
</gene>
<protein>
    <recommendedName>
        <fullName evidence="9">YihY/virulence factor BrkB family protein</fullName>
    </recommendedName>
</protein>
<dbReference type="EMBL" id="PUEJ01000002">
    <property type="protein sequence ID" value="PRH88684.1"/>
    <property type="molecule type" value="Genomic_DNA"/>
</dbReference>
<comment type="subcellular location">
    <subcellularLocation>
        <location evidence="1">Cell membrane</location>
        <topology evidence="1">Multi-pass membrane protein</topology>
    </subcellularLocation>
</comment>
<dbReference type="Proteomes" id="UP000237682">
    <property type="component" value="Unassembled WGS sequence"/>
</dbReference>
<dbReference type="PIRSF" id="PIRSF035875">
    <property type="entry name" value="RNase_BN"/>
    <property type="match status" value="1"/>
</dbReference>
<evidence type="ECO:0000256" key="1">
    <source>
        <dbReference type="ARBA" id="ARBA00004651"/>
    </source>
</evidence>